<sequence>MLKIRFVNFWPNFNPYKNLFVCVLEDLLDEKVEIETKINAKVDLEFSSVFYWSSKLEMVNFRLNSRSKNFDYWNYLSKHNSGFQLDNSGKSKYRIWYTGENKRPPSDGYDATISFDPPDEVSKNFYFPYWMYRLDWGYGLEDYEISPTPVSLTKRRNPVARPLTACSFSNQKEPERARVVRAVSGVMPVELFGAAHTNFVGSKLLASSTFGFQIATENSKYPNYVTEKLQESWFARNVPIWTGLNASKEFNLNAFFDVTGHTISEIQEVIRAVTLDALMAKQSEPLLLREPTLDDFKKFLTLFI</sequence>
<dbReference type="SUPFAM" id="SSF53756">
    <property type="entry name" value="UDP-Glycosyltransferase/glycogen phosphorylase"/>
    <property type="match status" value="1"/>
</dbReference>
<gene>
    <name evidence="2" type="ORF">UFOPK3614_00509</name>
</gene>
<proteinExistence type="predicted"/>
<reference evidence="2" key="1">
    <citation type="submission" date="2020-05" db="EMBL/GenBank/DDBJ databases">
        <authorList>
            <person name="Chiriac C."/>
            <person name="Salcher M."/>
            <person name="Ghai R."/>
            <person name="Kavagutti S V."/>
        </authorList>
    </citation>
    <scope>NUCLEOTIDE SEQUENCE</scope>
</reference>
<protein>
    <submittedName>
        <fullName evidence="2">Unannotated protein</fullName>
    </submittedName>
</protein>
<dbReference type="InterPro" id="IPR038577">
    <property type="entry name" value="GT10-like_C_sf"/>
</dbReference>
<evidence type="ECO:0000259" key="1">
    <source>
        <dbReference type="Pfam" id="PF00852"/>
    </source>
</evidence>
<organism evidence="2">
    <name type="scientific">freshwater metagenome</name>
    <dbReference type="NCBI Taxonomy" id="449393"/>
    <lineage>
        <taxon>unclassified sequences</taxon>
        <taxon>metagenomes</taxon>
        <taxon>ecological metagenomes</taxon>
    </lineage>
</organism>
<dbReference type="AlphaFoldDB" id="A0A6J7H699"/>
<evidence type="ECO:0000313" key="2">
    <source>
        <dbReference type="EMBL" id="CAB4914526.1"/>
    </source>
</evidence>
<name>A0A6J7H699_9ZZZZ</name>
<dbReference type="InterPro" id="IPR042574">
    <property type="entry name" value="FucT_N_sf"/>
</dbReference>
<dbReference type="Pfam" id="PF00852">
    <property type="entry name" value="Glyco_transf_10"/>
    <property type="match status" value="1"/>
</dbReference>
<dbReference type="Gene3D" id="3.40.50.11650">
    <property type="entry name" value="Glycosyl transferase family 10, N-terminal domain"/>
    <property type="match status" value="1"/>
</dbReference>
<feature type="domain" description="Fucosyltransferase C-terminal" evidence="1">
    <location>
        <begin position="168"/>
        <end position="271"/>
    </location>
</feature>
<dbReference type="InterPro" id="IPR055270">
    <property type="entry name" value="Glyco_tran_10_C"/>
</dbReference>
<dbReference type="Gene3D" id="3.40.50.11660">
    <property type="entry name" value="Glycosyl transferase family 10, C-terminal domain"/>
    <property type="match status" value="1"/>
</dbReference>
<dbReference type="EMBL" id="CAFBMS010000020">
    <property type="protein sequence ID" value="CAB4914526.1"/>
    <property type="molecule type" value="Genomic_DNA"/>
</dbReference>
<accession>A0A6J7H699</accession>